<dbReference type="SUPFAM" id="SSF52402">
    <property type="entry name" value="Adenine nucleotide alpha hydrolases-like"/>
    <property type="match status" value="2"/>
</dbReference>
<dbReference type="PRINTS" id="PR01438">
    <property type="entry name" value="UNVRSLSTRESS"/>
</dbReference>
<organism evidence="4 5">
    <name type="scientific">Emticicia aquatilis</name>
    <dbReference type="NCBI Taxonomy" id="1537369"/>
    <lineage>
        <taxon>Bacteria</taxon>
        <taxon>Pseudomonadati</taxon>
        <taxon>Bacteroidota</taxon>
        <taxon>Cytophagia</taxon>
        <taxon>Cytophagales</taxon>
        <taxon>Leadbetterellaceae</taxon>
        <taxon>Emticicia</taxon>
    </lineage>
</organism>
<feature type="coiled-coil region" evidence="2">
    <location>
        <begin position="199"/>
        <end position="226"/>
    </location>
</feature>
<dbReference type="PANTHER" id="PTHR46268:SF6">
    <property type="entry name" value="UNIVERSAL STRESS PROTEIN UP12"/>
    <property type="match status" value="1"/>
</dbReference>
<keyword evidence="5" id="KW-1185">Reference proteome</keyword>
<dbReference type="CDD" id="cd00293">
    <property type="entry name" value="USP-like"/>
    <property type="match status" value="2"/>
</dbReference>
<accession>A0A916Z7P7</accession>
<dbReference type="Proteomes" id="UP000609064">
    <property type="component" value="Unassembled WGS sequence"/>
</dbReference>
<evidence type="ECO:0000259" key="3">
    <source>
        <dbReference type="Pfam" id="PF00582"/>
    </source>
</evidence>
<comment type="caution">
    <text evidence="4">The sequence shown here is derived from an EMBL/GenBank/DDBJ whole genome shotgun (WGS) entry which is preliminary data.</text>
</comment>
<dbReference type="InterPro" id="IPR006015">
    <property type="entry name" value="Universal_stress_UspA"/>
</dbReference>
<evidence type="ECO:0000256" key="2">
    <source>
        <dbReference type="SAM" id="Coils"/>
    </source>
</evidence>
<dbReference type="InterPro" id="IPR014729">
    <property type="entry name" value="Rossmann-like_a/b/a_fold"/>
</dbReference>
<keyword evidence="2" id="KW-0175">Coiled coil</keyword>
<evidence type="ECO:0000313" key="4">
    <source>
        <dbReference type="EMBL" id="GGD80177.1"/>
    </source>
</evidence>
<dbReference type="Gene3D" id="3.40.50.620">
    <property type="entry name" value="HUPs"/>
    <property type="match status" value="2"/>
</dbReference>
<name>A0A916Z7P7_9BACT</name>
<dbReference type="RefSeq" id="WP_188770711.1">
    <property type="nucleotide sequence ID" value="NZ_BMKK01000016.1"/>
</dbReference>
<evidence type="ECO:0000256" key="1">
    <source>
        <dbReference type="ARBA" id="ARBA00008791"/>
    </source>
</evidence>
<reference evidence="4" key="1">
    <citation type="journal article" date="2014" name="Int. J. Syst. Evol. Microbiol.">
        <title>Complete genome sequence of Corynebacterium casei LMG S-19264T (=DSM 44701T), isolated from a smear-ripened cheese.</title>
        <authorList>
            <consortium name="US DOE Joint Genome Institute (JGI-PGF)"/>
            <person name="Walter F."/>
            <person name="Albersmeier A."/>
            <person name="Kalinowski J."/>
            <person name="Ruckert C."/>
        </authorList>
    </citation>
    <scope>NUCLEOTIDE SEQUENCE</scope>
    <source>
        <strain evidence="4">CGMCC 1.15958</strain>
    </source>
</reference>
<feature type="domain" description="UspA" evidence="3">
    <location>
        <begin position="1"/>
        <end position="146"/>
    </location>
</feature>
<dbReference type="InterPro" id="IPR006016">
    <property type="entry name" value="UspA"/>
</dbReference>
<proteinExistence type="inferred from homology"/>
<dbReference type="PANTHER" id="PTHR46268">
    <property type="entry name" value="STRESS RESPONSE PROTEIN NHAX"/>
    <property type="match status" value="1"/>
</dbReference>
<reference evidence="4" key="2">
    <citation type="submission" date="2020-09" db="EMBL/GenBank/DDBJ databases">
        <authorList>
            <person name="Sun Q."/>
            <person name="Zhou Y."/>
        </authorList>
    </citation>
    <scope>NUCLEOTIDE SEQUENCE</scope>
    <source>
        <strain evidence="4">CGMCC 1.15958</strain>
    </source>
</reference>
<evidence type="ECO:0000313" key="5">
    <source>
        <dbReference type="Proteomes" id="UP000609064"/>
    </source>
</evidence>
<dbReference type="Pfam" id="PF00582">
    <property type="entry name" value="Usp"/>
    <property type="match status" value="1"/>
</dbReference>
<protein>
    <submittedName>
        <fullName evidence="4">Universal stress protein UspA</fullName>
    </submittedName>
</protein>
<gene>
    <name evidence="4" type="primary">uspA</name>
    <name evidence="4" type="ORF">GCM10011514_50230</name>
</gene>
<comment type="similarity">
    <text evidence="1">Belongs to the universal stress protein A family.</text>
</comment>
<dbReference type="AlphaFoldDB" id="A0A916Z7P7"/>
<dbReference type="EMBL" id="BMKK01000016">
    <property type="protein sequence ID" value="GGD80177.1"/>
    <property type="molecule type" value="Genomic_DNA"/>
</dbReference>
<sequence>MKTILFPTDFSDNAFHSAQYAAMLAKRFDAKLLLLNVYSVILPIVSESPMIFDKDDIVVRRQNDAEQSLQVFADKLMEETKLPTEQIVQLVEYGLLTDVIADTAKGMNVDLIVMGTHGASYMIDRWFGTNAEKVVESSNCPVWVVPENTPLNMPKVIMYAADFKEDEVTATYEVLALAQPLGATCKVIHVHDYFELNANQTVKQEVAELKEEFQNFDISIKDINREEIVKGLETYVRTHKPDVLAMAVYEKSFFSKLFNSSLTEHFVQEAKLPMLFFKKPVYS</sequence>